<evidence type="ECO:0000313" key="1">
    <source>
        <dbReference type="EMBL" id="VDD78762.1"/>
    </source>
</evidence>
<reference evidence="1 2" key="1">
    <citation type="submission" date="2018-10" db="EMBL/GenBank/DDBJ databases">
        <authorList>
            <consortium name="Pathogen Informatics"/>
        </authorList>
    </citation>
    <scope>NUCLEOTIDE SEQUENCE [LARGE SCALE GENOMIC DNA]</scope>
</reference>
<name>A0A0R3UCW6_MESCO</name>
<keyword evidence="2" id="KW-1185">Reference proteome</keyword>
<dbReference type="EMBL" id="UXSR01002250">
    <property type="protein sequence ID" value="VDD78762.1"/>
    <property type="molecule type" value="Genomic_DNA"/>
</dbReference>
<organism evidence="1 2">
    <name type="scientific">Mesocestoides corti</name>
    <name type="common">Flatworm</name>
    <dbReference type="NCBI Taxonomy" id="53468"/>
    <lineage>
        <taxon>Eukaryota</taxon>
        <taxon>Metazoa</taxon>
        <taxon>Spiralia</taxon>
        <taxon>Lophotrochozoa</taxon>
        <taxon>Platyhelminthes</taxon>
        <taxon>Cestoda</taxon>
        <taxon>Eucestoda</taxon>
        <taxon>Cyclophyllidea</taxon>
        <taxon>Mesocestoididae</taxon>
        <taxon>Mesocestoides</taxon>
    </lineage>
</organism>
<sequence>MLKFVETWRDAIRGMDIVLLEFGVGIEFMEEEYLVGFLTRHSKASLVSECGKEELQTATAPTGRQTMMFANSVKRSEQPTNRLETFGLVTIISLTAMSGSNSMKKRRRTEDVRADVLLTEMLGVTSLIDHHQHGGMRQLYLKRFVRDLDTAALLILLILLHERHQVVMKGRHLADVVLGVALVLAVVVSSHRRSEMRGDQLGNSETDQCRGLCCVDNFLERCCQSVVCSRLDDIGGDLFTVDLEDWTGISAGIVL</sequence>
<proteinExistence type="predicted"/>
<accession>A0A0R3UCW6</accession>
<gene>
    <name evidence="1" type="ORF">MCOS_LOCUS4765</name>
</gene>
<evidence type="ECO:0000313" key="2">
    <source>
        <dbReference type="Proteomes" id="UP000267029"/>
    </source>
</evidence>
<dbReference type="AlphaFoldDB" id="A0A0R3UCW6"/>
<protein>
    <submittedName>
        <fullName evidence="1">Uncharacterized protein</fullName>
    </submittedName>
</protein>
<dbReference type="Proteomes" id="UP000267029">
    <property type="component" value="Unassembled WGS sequence"/>
</dbReference>